<comment type="caution">
    <text evidence="2">The sequence shown here is derived from an EMBL/GenBank/DDBJ whole genome shotgun (WGS) entry which is preliminary data.</text>
</comment>
<evidence type="ECO:0000313" key="3">
    <source>
        <dbReference type="Proteomes" id="UP001596435"/>
    </source>
</evidence>
<dbReference type="Proteomes" id="UP001596435">
    <property type="component" value="Unassembled WGS sequence"/>
</dbReference>
<organism evidence="2 3">
    <name type="scientific">Kitasatospora paranensis</name>
    <dbReference type="NCBI Taxonomy" id="258053"/>
    <lineage>
        <taxon>Bacteria</taxon>
        <taxon>Bacillati</taxon>
        <taxon>Actinomycetota</taxon>
        <taxon>Actinomycetes</taxon>
        <taxon>Kitasatosporales</taxon>
        <taxon>Streptomycetaceae</taxon>
        <taxon>Kitasatospora</taxon>
    </lineage>
</organism>
<feature type="region of interest" description="Disordered" evidence="1">
    <location>
        <begin position="1"/>
        <end position="77"/>
    </location>
</feature>
<evidence type="ECO:0000313" key="2">
    <source>
        <dbReference type="EMBL" id="MFC7179519.1"/>
    </source>
</evidence>
<feature type="compositionally biased region" description="Basic and acidic residues" evidence="1">
    <location>
        <begin position="16"/>
        <end position="28"/>
    </location>
</feature>
<feature type="compositionally biased region" description="Low complexity" evidence="1">
    <location>
        <begin position="52"/>
        <end position="76"/>
    </location>
</feature>
<name>A0ABW2FTS5_9ACTN</name>
<dbReference type="EMBL" id="JBHTAJ010000011">
    <property type="protein sequence ID" value="MFC7179519.1"/>
    <property type="molecule type" value="Genomic_DNA"/>
</dbReference>
<proteinExistence type="predicted"/>
<protein>
    <recommendedName>
        <fullName evidence="4">PE-PGRS family protein</fullName>
    </recommendedName>
</protein>
<accession>A0ABW2FTS5</accession>
<evidence type="ECO:0000256" key="1">
    <source>
        <dbReference type="SAM" id="MobiDB-lite"/>
    </source>
</evidence>
<evidence type="ECO:0008006" key="4">
    <source>
        <dbReference type="Google" id="ProtNLM"/>
    </source>
</evidence>
<dbReference type="RefSeq" id="WP_380230764.1">
    <property type="nucleotide sequence ID" value="NZ_JBHSVH010000002.1"/>
</dbReference>
<keyword evidence="3" id="KW-1185">Reference proteome</keyword>
<sequence length="403" mass="44519">MKRQGASRPQEPEDFYADHEEHNRRVMSDADFPVYGADSGTLPLRPARDGEGAPPGAPGTTADGAATAARADSAGGTDRDALAEYEVFNGRLGWVELRSGDWSSLDGPYVTVRTYRPGAEHAQPLPELEDVVEDERDRVYEHLDVDEGDGPGRVRALREWITVEGEPRAVQIHEDTRAALDGAEGGAPVWAGRLRVDGVTVTVTGRGVPPGGIELRRVEDFERFVVGRTELLRRLALRQRARDVPVEDRALPQATGLEAHRAVVEHTVAESLAMEAQLRSRRTARMPRRLRGEAGAERWEAAVRQQMRLASESREEATDAISTMVNHLTRLAQNTDWLVGTPEGAAAVEEVVRYTAFASEVPSLPAQRAWERLWSGGAPELPSGTEEAWLTAWEQWRVERTQH</sequence>
<reference evidence="3" key="1">
    <citation type="journal article" date="2019" name="Int. J. Syst. Evol. Microbiol.">
        <title>The Global Catalogue of Microorganisms (GCM) 10K type strain sequencing project: providing services to taxonomists for standard genome sequencing and annotation.</title>
        <authorList>
            <consortium name="The Broad Institute Genomics Platform"/>
            <consortium name="The Broad Institute Genome Sequencing Center for Infectious Disease"/>
            <person name="Wu L."/>
            <person name="Ma J."/>
        </authorList>
    </citation>
    <scope>NUCLEOTIDE SEQUENCE [LARGE SCALE GENOMIC DNA]</scope>
    <source>
        <strain evidence="3">CGMCC 1.12859</strain>
    </source>
</reference>
<gene>
    <name evidence="2" type="ORF">ACFQMG_08070</name>
</gene>